<organism evidence="3 4">
    <name type="scientific">Paenibacillus piri</name>
    <dbReference type="NCBI Taxonomy" id="2547395"/>
    <lineage>
        <taxon>Bacteria</taxon>
        <taxon>Bacillati</taxon>
        <taxon>Bacillota</taxon>
        <taxon>Bacilli</taxon>
        <taxon>Bacillales</taxon>
        <taxon>Paenibacillaceae</taxon>
        <taxon>Paenibacillus</taxon>
    </lineage>
</organism>
<keyword evidence="4" id="KW-1185">Reference proteome</keyword>
<dbReference type="RefSeq" id="WP_133225035.1">
    <property type="nucleotide sequence ID" value="NZ_SMRT01000001.1"/>
</dbReference>
<feature type="domain" description="VanZ-like" evidence="2">
    <location>
        <begin position="11"/>
        <end position="130"/>
    </location>
</feature>
<sequence>MASGWKRWIYLLLAVSVCGLIFYLSQSPMFASVYTGRKIAVITFNADNVRELNFMARKGAHLSLFALLAVMIRSFLGNRRGAYLVAWLLTTLYGYADEFHQTFIPGRGASWTDVAIDSLGACIGLTVFWIGARLFRASR</sequence>
<proteinExistence type="predicted"/>
<feature type="transmembrane region" description="Helical" evidence="1">
    <location>
        <begin position="81"/>
        <end position="96"/>
    </location>
</feature>
<feature type="transmembrane region" description="Helical" evidence="1">
    <location>
        <begin position="116"/>
        <end position="135"/>
    </location>
</feature>
<evidence type="ECO:0000313" key="3">
    <source>
        <dbReference type="EMBL" id="TDG00326.1"/>
    </source>
</evidence>
<accession>A0A4R5KYL4</accession>
<keyword evidence="1" id="KW-0812">Transmembrane</keyword>
<keyword evidence="1" id="KW-1133">Transmembrane helix</keyword>
<gene>
    <name evidence="3" type="ORF">E1757_01395</name>
</gene>
<dbReference type="OrthoDB" id="291892at2"/>
<evidence type="ECO:0000259" key="2">
    <source>
        <dbReference type="Pfam" id="PF04892"/>
    </source>
</evidence>
<reference evidence="3 4" key="1">
    <citation type="submission" date="2019-03" db="EMBL/GenBank/DDBJ databases">
        <title>This is whole genome sequence of Paenibacillus sp MS74 strain.</title>
        <authorList>
            <person name="Trinh H.N."/>
        </authorList>
    </citation>
    <scope>NUCLEOTIDE SEQUENCE [LARGE SCALE GENOMIC DNA]</scope>
    <source>
        <strain evidence="3 4">MS74</strain>
    </source>
</reference>
<dbReference type="EMBL" id="SMRT01000001">
    <property type="protein sequence ID" value="TDG00326.1"/>
    <property type="molecule type" value="Genomic_DNA"/>
</dbReference>
<dbReference type="InterPro" id="IPR006976">
    <property type="entry name" value="VanZ-like"/>
</dbReference>
<dbReference type="NCBIfam" id="NF037970">
    <property type="entry name" value="vanZ_1"/>
    <property type="match status" value="1"/>
</dbReference>
<feature type="transmembrane region" description="Helical" evidence="1">
    <location>
        <begin position="7"/>
        <end position="25"/>
    </location>
</feature>
<dbReference type="AlphaFoldDB" id="A0A4R5KYL4"/>
<dbReference type="Proteomes" id="UP000295636">
    <property type="component" value="Unassembled WGS sequence"/>
</dbReference>
<evidence type="ECO:0000313" key="4">
    <source>
        <dbReference type="Proteomes" id="UP000295636"/>
    </source>
</evidence>
<comment type="caution">
    <text evidence="3">The sequence shown here is derived from an EMBL/GenBank/DDBJ whole genome shotgun (WGS) entry which is preliminary data.</text>
</comment>
<evidence type="ECO:0000256" key="1">
    <source>
        <dbReference type="SAM" id="Phobius"/>
    </source>
</evidence>
<dbReference type="Pfam" id="PF04892">
    <property type="entry name" value="VanZ"/>
    <property type="match status" value="1"/>
</dbReference>
<keyword evidence="1" id="KW-0472">Membrane</keyword>
<protein>
    <submittedName>
        <fullName evidence="3">VanZ family protein</fullName>
    </submittedName>
</protein>
<feature type="transmembrane region" description="Helical" evidence="1">
    <location>
        <begin position="59"/>
        <end position="76"/>
    </location>
</feature>
<name>A0A4R5KYL4_9BACL</name>